<feature type="domain" description="Ras-associating" evidence="6">
    <location>
        <begin position="78"/>
        <end position="167"/>
    </location>
</feature>
<dbReference type="Proteomes" id="UP000291343">
    <property type="component" value="Unassembled WGS sequence"/>
</dbReference>
<dbReference type="Gene3D" id="2.30.29.30">
    <property type="entry name" value="Pleckstrin-homology domain (PH domain)/Phosphotyrosine-binding domain (PTB)"/>
    <property type="match status" value="1"/>
</dbReference>
<dbReference type="SMART" id="SM00252">
    <property type="entry name" value="SH2"/>
    <property type="match status" value="1"/>
</dbReference>
<keyword evidence="8" id="KW-1185">Reference proteome</keyword>
<evidence type="ECO:0008006" key="9">
    <source>
        <dbReference type="Google" id="ProtNLM"/>
    </source>
</evidence>
<dbReference type="EMBL" id="QKKF02022243">
    <property type="protein sequence ID" value="RZF38525.1"/>
    <property type="molecule type" value="Genomic_DNA"/>
</dbReference>
<name>A0A482WYC1_LAOST</name>
<dbReference type="InterPro" id="IPR000980">
    <property type="entry name" value="SH2"/>
</dbReference>
<evidence type="ECO:0000256" key="3">
    <source>
        <dbReference type="ARBA" id="ARBA00022999"/>
    </source>
</evidence>
<dbReference type="InParanoid" id="A0A482WYC1"/>
<dbReference type="SUPFAM" id="SSF54236">
    <property type="entry name" value="Ubiquitin-like"/>
    <property type="match status" value="1"/>
</dbReference>
<dbReference type="OrthoDB" id="8815311at2759"/>
<accession>A0A482WYC1</accession>
<dbReference type="InterPro" id="IPR039664">
    <property type="entry name" value="GRB/APBB1IP"/>
</dbReference>
<gene>
    <name evidence="7" type="ORF">LSTR_LSTR006120</name>
</gene>
<evidence type="ECO:0000256" key="1">
    <source>
        <dbReference type="ARBA" id="ARBA00004496"/>
    </source>
</evidence>
<dbReference type="PROSITE" id="PS50200">
    <property type="entry name" value="RA"/>
    <property type="match status" value="1"/>
</dbReference>
<dbReference type="GO" id="GO:0048699">
    <property type="term" value="P:generation of neurons"/>
    <property type="evidence" value="ECO:0007669"/>
    <property type="project" value="UniProtKB-ARBA"/>
</dbReference>
<evidence type="ECO:0000256" key="4">
    <source>
        <dbReference type="PROSITE-ProRule" id="PRU00191"/>
    </source>
</evidence>
<dbReference type="STRING" id="195883.A0A482WYC1"/>
<evidence type="ECO:0000313" key="8">
    <source>
        <dbReference type="Proteomes" id="UP000291343"/>
    </source>
</evidence>
<evidence type="ECO:0000313" key="7">
    <source>
        <dbReference type="EMBL" id="RZF38525.1"/>
    </source>
</evidence>
<dbReference type="Pfam" id="PF21989">
    <property type="entry name" value="RA_2"/>
    <property type="match status" value="1"/>
</dbReference>
<dbReference type="InterPro" id="IPR015042">
    <property type="entry name" value="BPS-dom"/>
</dbReference>
<reference evidence="7 8" key="1">
    <citation type="journal article" date="2017" name="Gigascience">
        <title>Genome sequence of the small brown planthopper, Laodelphax striatellus.</title>
        <authorList>
            <person name="Zhu J."/>
            <person name="Jiang F."/>
            <person name="Wang X."/>
            <person name="Yang P."/>
            <person name="Bao Y."/>
            <person name="Zhao W."/>
            <person name="Wang W."/>
            <person name="Lu H."/>
            <person name="Wang Q."/>
            <person name="Cui N."/>
            <person name="Li J."/>
            <person name="Chen X."/>
            <person name="Luo L."/>
            <person name="Yu J."/>
            <person name="Kang L."/>
            <person name="Cui F."/>
        </authorList>
    </citation>
    <scope>NUCLEOTIDE SEQUENCE [LARGE SCALE GENOMIC DNA]</scope>
    <source>
        <strain evidence="7">Lst14</strain>
    </source>
</reference>
<dbReference type="Pfam" id="PF08947">
    <property type="entry name" value="BPS"/>
    <property type="match status" value="1"/>
</dbReference>
<dbReference type="PANTHER" id="PTHR11243">
    <property type="entry name" value="GROWTH FACTOR RECEPTOR-BOUND PROTEIN"/>
    <property type="match status" value="1"/>
</dbReference>
<organism evidence="7 8">
    <name type="scientific">Laodelphax striatellus</name>
    <name type="common">Small brown planthopper</name>
    <name type="synonym">Delphax striatella</name>
    <dbReference type="NCBI Taxonomy" id="195883"/>
    <lineage>
        <taxon>Eukaryota</taxon>
        <taxon>Metazoa</taxon>
        <taxon>Ecdysozoa</taxon>
        <taxon>Arthropoda</taxon>
        <taxon>Hexapoda</taxon>
        <taxon>Insecta</taxon>
        <taxon>Pterygota</taxon>
        <taxon>Neoptera</taxon>
        <taxon>Paraneoptera</taxon>
        <taxon>Hemiptera</taxon>
        <taxon>Auchenorrhyncha</taxon>
        <taxon>Fulgoroidea</taxon>
        <taxon>Delphacidae</taxon>
        <taxon>Criomorphinae</taxon>
        <taxon>Laodelphax</taxon>
    </lineage>
</organism>
<keyword evidence="2" id="KW-0963">Cytoplasm</keyword>
<dbReference type="SUPFAM" id="SSF55550">
    <property type="entry name" value="SH2 domain"/>
    <property type="match status" value="1"/>
</dbReference>
<dbReference type="GO" id="GO:0007165">
    <property type="term" value="P:signal transduction"/>
    <property type="evidence" value="ECO:0007669"/>
    <property type="project" value="InterPro"/>
</dbReference>
<comment type="subcellular location">
    <subcellularLocation>
        <location evidence="1">Cytoplasm</location>
    </subcellularLocation>
</comment>
<dbReference type="InterPro" id="IPR036860">
    <property type="entry name" value="SH2_dom_sf"/>
</dbReference>
<evidence type="ECO:0000256" key="2">
    <source>
        <dbReference type="ARBA" id="ARBA00022490"/>
    </source>
</evidence>
<dbReference type="SMR" id="A0A482WYC1"/>
<dbReference type="InterPro" id="IPR029071">
    <property type="entry name" value="Ubiquitin-like_domsf"/>
</dbReference>
<dbReference type="GO" id="GO:0005737">
    <property type="term" value="C:cytoplasm"/>
    <property type="evidence" value="ECO:0007669"/>
    <property type="project" value="UniProtKB-SubCell"/>
</dbReference>
<dbReference type="PROSITE" id="PS50001">
    <property type="entry name" value="SH2"/>
    <property type="match status" value="1"/>
</dbReference>
<dbReference type="Gene3D" id="3.30.505.10">
    <property type="entry name" value="SH2 domain"/>
    <property type="match status" value="1"/>
</dbReference>
<dbReference type="Pfam" id="PF00017">
    <property type="entry name" value="SH2"/>
    <property type="match status" value="1"/>
</dbReference>
<dbReference type="InterPro" id="IPR011993">
    <property type="entry name" value="PH-like_dom_sf"/>
</dbReference>
<proteinExistence type="predicted"/>
<dbReference type="Gene3D" id="3.10.20.90">
    <property type="entry name" value="Phosphatidylinositol 3-kinase Catalytic Subunit, Chain A, domain 1"/>
    <property type="match status" value="1"/>
</dbReference>
<keyword evidence="3 4" id="KW-0727">SH2 domain</keyword>
<comment type="caution">
    <text evidence="7">The sequence shown here is derived from an EMBL/GenBank/DDBJ whole genome shotgun (WGS) entry which is preliminary data.</text>
</comment>
<feature type="domain" description="SH2" evidence="5">
    <location>
        <begin position="416"/>
        <end position="528"/>
    </location>
</feature>
<dbReference type="GO" id="GO:0071944">
    <property type="term" value="C:cell periphery"/>
    <property type="evidence" value="ECO:0007669"/>
    <property type="project" value="UniProtKB-ARBA"/>
</dbReference>
<dbReference type="PANTHER" id="PTHR11243:SF38">
    <property type="entry name" value="GROWTH FACTOR RECEPTOR-BOUND PROTEIN 14-LIKE ISOFORM X1"/>
    <property type="match status" value="1"/>
</dbReference>
<dbReference type="InterPro" id="IPR000159">
    <property type="entry name" value="RA_dom"/>
</dbReference>
<sequence length="546" mass="62585">MVRSVKDVLCNGYARLYKWTKRTFASFGRVRGAREGRVSALRMRMKCACVQGTTTSYERLPNVLVSDEGDRVQSVIHQNRELTFYNDDGSYQTVLVERDLCASDLCLLLALKNRVARSLQWALVEHWVETGLERCVEDHEKVLEVYGFMENRERQQQTRFVFRKDFRKYEFFLNPRQFFPVDMIDFPFIKGMSAESADIVLQNMLSNDGECLRVVSNVWLMDTETRTWSRAFMILREGKLYLTMLATTVQKLMKHWKHIDNQSPSDDPISPEELAEEWNNVHVVGMVAQFNIYTTLNAKNQQRAPTEFGITLRSPDKKIDADSGPGLVCLACDSERSRSCWLTAMRLAKYGKQLKENYKAFRNKQTDVNACEYNSYTVPNESVRSRVAMDFTGSVGRIVEDPREVRAIVAAEGYNWKRRWRTNHRMNAPASAQSQAPGGQGLDSGVHITQPCVFLVRESRSNPGSFVLTFRCGGKVIHNQIQPMVDPVREAVCYTLDNGVTKFYDLLQLIEFYQLNAGCLPTRLTHYLVQSPTGPIYADKPSVNNN</sequence>
<dbReference type="AlphaFoldDB" id="A0A482WYC1"/>
<evidence type="ECO:0000259" key="6">
    <source>
        <dbReference type="PROSITE" id="PS50200"/>
    </source>
</evidence>
<evidence type="ECO:0000259" key="5">
    <source>
        <dbReference type="PROSITE" id="PS50001"/>
    </source>
</evidence>
<dbReference type="SMART" id="SM00314">
    <property type="entry name" value="RA"/>
    <property type="match status" value="1"/>
</dbReference>
<protein>
    <recommendedName>
        <fullName evidence="9">SH2 domain-containing protein</fullName>
    </recommendedName>
</protein>